<organism evidence="1">
    <name type="scientific">marine sediment metagenome</name>
    <dbReference type="NCBI Taxonomy" id="412755"/>
    <lineage>
        <taxon>unclassified sequences</taxon>
        <taxon>metagenomes</taxon>
        <taxon>ecological metagenomes</taxon>
    </lineage>
</organism>
<dbReference type="AlphaFoldDB" id="X0RP88"/>
<accession>X0RP88</accession>
<gene>
    <name evidence="1" type="ORF">S01H1_17282</name>
</gene>
<sequence length="325" mass="35532">SSLEKMISVSRDTYLQEASAYDEKMGKFLAADKAYADAVQALEKLKESPADALMKLDEFLAGMKAAMADIKAAGDARVNDAKGNADAIFEINKVAGENMAALHDEMFLSDSEKVDAWYAEEVVKLKGHKEALIKISQIYDKKTSDLDKKNKTKMLKASQTFAGDMATIAKAFGKEAFLAYQMFAVAEGTIAAYQAFTKTYATLSKFPPPMPQIAAAAAFAAQMMRVAAMQSVTVAHGGLEDIREEQTVMLTRGERVLSPRQNRDMDEHMDAERGGGGSIENMTVNIISPVYELEGLMELDDSQWEELAEDKILPAIRKLAKAGIT</sequence>
<name>X0RP88_9ZZZZ</name>
<evidence type="ECO:0000313" key="1">
    <source>
        <dbReference type="EMBL" id="GAF70669.1"/>
    </source>
</evidence>
<dbReference type="EMBL" id="BARS01009159">
    <property type="protein sequence ID" value="GAF70669.1"/>
    <property type="molecule type" value="Genomic_DNA"/>
</dbReference>
<comment type="caution">
    <text evidence="1">The sequence shown here is derived from an EMBL/GenBank/DDBJ whole genome shotgun (WGS) entry which is preliminary data.</text>
</comment>
<protein>
    <recommendedName>
        <fullName evidence="2">Bacteriophage tail tape measure C-terminal domain-containing protein</fullName>
    </recommendedName>
</protein>
<proteinExistence type="predicted"/>
<reference evidence="1" key="1">
    <citation type="journal article" date="2014" name="Front. Microbiol.">
        <title>High frequency of phylogenetically diverse reductive dehalogenase-homologous genes in deep subseafloor sedimentary metagenomes.</title>
        <authorList>
            <person name="Kawai M."/>
            <person name="Futagami T."/>
            <person name="Toyoda A."/>
            <person name="Takaki Y."/>
            <person name="Nishi S."/>
            <person name="Hori S."/>
            <person name="Arai W."/>
            <person name="Tsubouchi T."/>
            <person name="Morono Y."/>
            <person name="Uchiyama I."/>
            <person name="Ito T."/>
            <person name="Fujiyama A."/>
            <person name="Inagaki F."/>
            <person name="Takami H."/>
        </authorList>
    </citation>
    <scope>NUCLEOTIDE SEQUENCE</scope>
    <source>
        <strain evidence="1">Expedition CK06-06</strain>
    </source>
</reference>
<evidence type="ECO:0008006" key="2">
    <source>
        <dbReference type="Google" id="ProtNLM"/>
    </source>
</evidence>
<feature type="non-terminal residue" evidence="1">
    <location>
        <position position="1"/>
    </location>
</feature>